<organism evidence="11 12">
    <name type="scientific">Luteitalea pratensis</name>
    <dbReference type="NCBI Taxonomy" id="1855912"/>
    <lineage>
        <taxon>Bacteria</taxon>
        <taxon>Pseudomonadati</taxon>
        <taxon>Acidobacteriota</taxon>
        <taxon>Vicinamibacteria</taxon>
        <taxon>Vicinamibacterales</taxon>
        <taxon>Vicinamibacteraceae</taxon>
        <taxon>Luteitalea</taxon>
    </lineage>
</organism>
<feature type="binding site" evidence="9">
    <location>
        <position position="127"/>
    </location>
    <ligand>
        <name>FMN</name>
        <dbReference type="ChEBI" id="CHEBI:58210"/>
    </ligand>
</feature>
<dbReference type="GO" id="GO:0004152">
    <property type="term" value="F:dihydroorotate dehydrogenase activity"/>
    <property type="evidence" value="ECO:0007669"/>
    <property type="project" value="UniProtKB-UniRule"/>
</dbReference>
<dbReference type="HAMAP" id="MF_00224">
    <property type="entry name" value="DHO_dh_type1"/>
    <property type="match status" value="1"/>
</dbReference>
<keyword evidence="8 9" id="KW-0560">Oxidoreductase</keyword>
<dbReference type="EC" id="1.3.-.-" evidence="9"/>
<dbReference type="KEGG" id="abac:LuPra_00656"/>
<dbReference type="PANTHER" id="PTHR48109:SF1">
    <property type="entry name" value="DIHYDROOROTATE DEHYDROGENASE (FUMARATE)"/>
    <property type="match status" value="1"/>
</dbReference>
<dbReference type="RefSeq" id="WP_110169428.1">
    <property type="nucleotide sequence ID" value="NZ_CP015136.1"/>
</dbReference>
<feature type="binding site" evidence="9">
    <location>
        <position position="165"/>
    </location>
    <ligand>
        <name>FMN</name>
        <dbReference type="ChEBI" id="CHEBI:58210"/>
    </ligand>
</feature>
<evidence type="ECO:0000256" key="2">
    <source>
        <dbReference type="ARBA" id="ARBA00004725"/>
    </source>
</evidence>
<dbReference type="InterPro" id="IPR050074">
    <property type="entry name" value="DHO_dehydrogenase"/>
</dbReference>
<dbReference type="PATRIC" id="fig|1813736.3.peg.689"/>
<protein>
    <recommendedName>
        <fullName evidence="9">Dihydroorotate dehydrogenase</fullName>
        <shortName evidence="9">DHOD</shortName>
        <shortName evidence="9">DHODase</shortName>
        <shortName evidence="9">DHOdehase</shortName>
        <ecNumber evidence="9">1.3.-.-</ecNumber>
    </recommendedName>
</protein>
<dbReference type="InterPro" id="IPR024920">
    <property type="entry name" value="Dihydroorotate_DH_1"/>
</dbReference>
<feature type="binding site" evidence="9">
    <location>
        <begin position="45"/>
        <end position="46"/>
    </location>
    <ligand>
        <name>FMN</name>
        <dbReference type="ChEBI" id="CHEBI:58210"/>
    </ligand>
</feature>
<dbReference type="NCBIfam" id="TIGR01037">
    <property type="entry name" value="pyrD_sub1_fam"/>
    <property type="match status" value="1"/>
</dbReference>
<evidence type="ECO:0000256" key="8">
    <source>
        <dbReference type="ARBA" id="ARBA00023002"/>
    </source>
</evidence>
<dbReference type="PANTHER" id="PTHR48109">
    <property type="entry name" value="DIHYDROOROTATE DEHYDROGENASE (QUINONE), MITOCHONDRIAL-RELATED"/>
    <property type="match status" value="1"/>
</dbReference>
<name>A0A143PGV6_LUTPR</name>
<dbReference type="FunFam" id="3.20.20.70:FF:000027">
    <property type="entry name" value="Dihydropyrimidine dehydrogenase [NADP(+)]"/>
    <property type="match status" value="1"/>
</dbReference>
<feature type="binding site" evidence="9">
    <location>
        <position position="99"/>
    </location>
    <ligand>
        <name>FMN</name>
        <dbReference type="ChEBI" id="CHEBI:58210"/>
    </ligand>
</feature>
<feature type="binding site" evidence="9">
    <location>
        <position position="21"/>
    </location>
    <ligand>
        <name>FMN</name>
        <dbReference type="ChEBI" id="CHEBI:58210"/>
    </ligand>
</feature>
<keyword evidence="5 9" id="KW-0285">Flavoprotein</keyword>
<evidence type="ECO:0000256" key="4">
    <source>
        <dbReference type="ARBA" id="ARBA00022490"/>
    </source>
</evidence>
<evidence type="ECO:0000259" key="10">
    <source>
        <dbReference type="Pfam" id="PF01180"/>
    </source>
</evidence>
<comment type="catalytic activity">
    <reaction evidence="9">
        <text>(S)-dihydroorotate + A = orotate + AH2</text>
        <dbReference type="Rhea" id="RHEA:18073"/>
        <dbReference type="ChEBI" id="CHEBI:13193"/>
        <dbReference type="ChEBI" id="CHEBI:17499"/>
        <dbReference type="ChEBI" id="CHEBI:30839"/>
        <dbReference type="ChEBI" id="CHEBI:30864"/>
    </reaction>
</comment>
<comment type="pathway">
    <text evidence="2 9">Pyrimidine metabolism; UMP biosynthesis via de novo pathway.</text>
</comment>
<keyword evidence="12" id="KW-1185">Reference proteome</keyword>
<evidence type="ECO:0000256" key="6">
    <source>
        <dbReference type="ARBA" id="ARBA00022643"/>
    </source>
</evidence>
<dbReference type="PROSITE" id="PS00912">
    <property type="entry name" value="DHODEHASE_2"/>
    <property type="match status" value="1"/>
</dbReference>
<accession>A0A143PGV6</accession>
<evidence type="ECO:0000256" key="3">
    <source>
        <dbReference type="ARBA" id="ARBA00008008"/>
    </source>
</evidence>
<feature type="binding site" evidence="9">
    <location>
        <position position="127"/>
    </location>
    <ligand>
        <name>substrate</name>
    </ligand>
</feature>
<proteinExistence type="inferred from homology"/>
<comment type="subcellular location">
    <subcellularLocation>
        <location evidence="1 9">Cytoplasm</location>
    </subcellularLocation>
</comment>
<keyword evidence="4 9" id="KW-0963">Cytoplasm</keyword>
<dbReference type="InterPro" id="IPR001295">
    <property type="entry name" value="Dihydroorotate_DH_CS"/>
</dbReference>
<reference evidence="12" key="2">
    <citation type="submission" date="2016-04" db="EMBL/GenBank/DDBJ databases">
        <title>First Complete Genome Sequence of a Subdivision 6 Acidobacterium.</title>
        <authorList>
            <person name="Huang S."/>
            <person name="Vieira S."/>
            <person name="Bunk B."/>
            <person name="Riedel T."/>
            <person name="Sproeer C."/>
            <person name="Overmann J."/>
        </authorList>
    </citation>
    <scope>NUCLEOTIDE SEQUENCE [LARGE SCALE GENOMIC DNA]</scope>
    <source>
        <strain evidence="12">DSM 100886 HEG_-6_39</strain>
    </source>
</reference>
<comment type="similarity">
    <text evidence="3 9">Belongs to the dihydroorotate dehydrogenase family. Type 1 subfamily.</text>
</comment>
<dbReference type="STRING" id="1855912.LuPra_00656"/>
<dbReference type="Gene3D" id="3.20.20.70">
    <property type="entry name" value="Aldolase class I"/>
    <property type="match status" value="1"/>
</dbReference>
<dbReference type="OrthoDB" id="9794954at2"/>
<feature type="binding site" evidence="9">
    <location>
        <position position="191"/>
    </location>
    <ligand>
        <name>FMN</name>
        <dbReference type="ChEBI" id="CHEBI:58210"/>
    </ligand>
</feature>
<dbReference type="GO" id="GO:0006207">
    <property type="term" value="P:'de novo' pyrimidine nucleobase biosynthetic process"/>
    <property type="evidence" value="ECO:0007669"/>
    <property type="project" value="InterPro"/>
</dbReference>
<dbReference type="CDD" id="cd04740">
    <property type="entry name" value="DHOD_1B_like"/>
    <property type="match status" value="1"/>
</dbReference>
<comment type="cofactor">
    <cofactor evidence="9">
        <name>FMN</name>
        <dbReference type="ChEBI" id="CHEBI:58210"/>
    </cofactor>
    <text evidence="9">Binds 1 FMN per subunit.</text>
</comment>
<dbReference type="GO" id="GO:0044205">
    <property type="term" value="P:'de novo' UMP biosynthetic process"/>
    <property type="evidence" value="ECO:0007669"/>
    <property type="project" value="UniProtKB-UniRule"/>
</dbReference>
<evidence type="ECO:0000256" key="9">
    <source>
        <dbReference type="HAMAP-Rule" id="MF_00224"/>
    </source>
</evidence>
<feature type="binding site" evidence="9">
    <location>
        <begin position="243"/>
        <end position="244"/>
    </location>
    <ligand>
        <name>FMN</name>
        <dbReference type="ChEBI" id="CHEBI:58210"/>
    </ligand>
</feature>
<dbReference type="AlphaFoldDB" id="A0A143PGV6"/>
<evidence type="ECO:0000256" key="7">
    <source>
        <dbReference type="ARBA" id="ARBA00022975"/>
    </source>
</evidence>
<sequence length="316" mass="33097">MADFSTPLGALTLRNPLMAASGCFGYGVEYAGALDLATLGAVVVKGLFLSEREGHAPPRIVETPAGMLNAIGLQGIGVHRFVKERLPELRALGAVTVVNVCGVTLDEYCEVSRVLSDHEGVAAIELNISCPNIKEGGIQFGCSLHGTRDVVAAVRKVTTLPIMPKLTPNVTDVASFARAAEDAGADAVSLVNTFLAMAIDVETRKPKLTNVMGGLSGPAIRPIAVRMVHECRQVVKIPIVGMGGIASAEDVLEFMLAGANAVQIGTANFADPFIWSRVTADLESYCDRHGVARLADLVGAVETGQVKAPEPACRPS</sequence>
<feature type="binding site" evidence="9">
    <location>
        <begin position="265"/>
        <end position="266"/>
    </location>
    <ligand>
        <name>FMN</name>
        <dbReference type="ChEBI" id="CHEBI:58210"/>
    </ligand>
</feature>
<dbReference type="InterPro" id="IPR033888">
    <property type="entry name" value="DHOD_1B"/>
</dbReference>
<evidence type="ECO:0000256" key="5">
    <source>
        <dbReference type="ARBA" id="ARBA00022630"/>
    </source>
</evidence>
<feature type="binding site" evidence="9">
    <location>
        <begin position="69"/>
        <end position="73"/>
    </location>
    <ligand>
        <name>substrate</name>
    </ligand>
</feature>
<dbReference type="Proteomes" id="UP000076079">
    <property type="component" value="Chromosome"/>
</dbReference>
<feature type="binding site" evidence="9">
    <location>
        <position position="45"/>
    </location>
    <ligand>
        <name>substrate</name>
    </ligand>
</feature>
<evidence type="ECO:0000313" key="12">
    <source>
        <dbReference type="Proteomes" id="UP000076079"/>
    </source>
</evidence>
<dbReference type="GO" id="GO:0005737">
    <property type="term" value="C:cytoplasm"/>
    <property type="evidence" value="ECO:0007669"/>
    <property type="project" value="UniProtKB-SubCell"/>
</dbReference>
<feature type="domain" description="Dihydroorotate dehydrogenase catalytic" evidence="10">
    <location>
        <begin position="10"/>
        <end position="284"/>
    </location>
</feature>
<dbReference type="PIRSF" id="PIRSF000164">
    <property type="entry name" value="DHO_oxidase"/>
    <property type="match status" value="1"/>
</dbReference>
<feature type="active site" description="Nucleophile" evidence="9">
    <location>
        <position position="130"/>
    </location>
</feature>
<keyword evidence="6 9" id="KW-0288">FMN</keyword>
<dbReference type="InterPro" id="IPR012135">
    <property type="entry name" value="Dihydroorotate_DH_1_2"/>
</dbReference>
<dbReference type="Pfam" id="PF01180">
    <property type="entry name" value="DHO_dh"/>
    <property type="match status" value="1"/>
</dbReference>
<dbReference type="InterPro" id="IPR005720">
    <property type="entry name" value="Dihydroorotate_DH_cat"/>
</dbReference>
<reference evidence="11 12" key="1">
    <citation type="journal article" date="2016" name="Genome Announc.">
        <title>First Complete Genome Sequence of a Subdivision 6 Acidobacterium Strain.</title>
        <authorList>
            <person name="Huang S."/>
            <person name="Vieira S."/>
            <person name="Bunk B."/>
            <person name="Riedel T."/>
            <person name="Sproer C."/>
            <person name="Overmann J."/>
        </authorList>
    </citation>
    <scope>NUCLEOTIDE SEQUENCE [LARGE SCALE GENOMIC DNA]</scope>
    <source>
        <strain evidence="12">DSM 100886 HEG_-6_39</strain>
    </source>
</reference>
<feature type="binding site" evidence="9">
    <location>
        <begin position="192"/>
        <end position="193"/>
    </location>
    <ligand>
        <name>substrate</name>
    </ligand>
</feature>
<gene>
    <name evidence="11" type="primary">pyrDB</name>
    <name evidence="9" type="synonym">pyrD</name>
    <name evidence="11" type="ORF">LuPra_00656</name>
</gene>
<dbReference type="UniPathway" id="UPA00070"/>
<dbReference type="InterPro" id="IPR049622">
    <property type="entry name" value="Dihydroorotate_DH_I"/>
</dbReference>
<comment type="function">
    <text evidence="9">Catalyzes the conversion of dihydroorotate to orotate.</text>
</comment>
<dbReference type="EMBL" id="CP015136">
    <property type="protein sequence ID" value="AMY07483.1"/>
    <property type="molecule type" value="Genomic_DNA"/>
</dbReference>
<dbReference type="NCBIfam" id="NF005574">
    <property type="entry name" value="PRK07259.1"/>
    <property type="match status" value="1"/>
</dbReference>
<dbReference type="SUPFAM" id="SSF51395">
    <property type="entry name" value="FMN-linked oxidoreductases"/>
    <property type="match status" value="1"/>
</dbReference>
<dbReference type="InterPro" id="IPR013785">
    <property type="entry name" value="Aldolase_TIM"/>
</dbReference>
<evidence type="ECO:0000256" key="1">
    <source>
        <dbReference type="ARBA" id="ARBA00004496"/>
    </source>
</evidence>
<evidence type="ECO:0000313" key="11">
    <source>
        <dbReference type="EMBL" id="AMY07483.1"/>
    </source>
</evidence>
<keyword evidence="7 9" id="KW-0665">Pyrimidine biosynthesis</keyword>
<feature type="binding site" evidence="9">
    <location>
        <position position="217"/>
    </location>
    <ligand>
        <name>FMN</name>
        <dbReference type="ChEBI" id="CHEBI:58210"/>
    </ligand>
</feature>